<evidence type="ECO:0000256" key="8">
    <source>
        <dbReference type="SAM" id="MobiDB-lite"/>
    </source>
</evidence>
<keyword evidence="7" id="KW-0238">DNA-binding</keyword>
<dbReference type="PANTHER" id="PTHR22942">
    <property type="entry name" value="RECA/RAD51/RADA DNA STRAND-PAIRING FAMILY MEMBER"/>
    <property type="match status" value="1"/>
</dbReference>
<dbReference type="InterPro" id="IPR020588">
    <property type="entry name" value="RecA_ATP-bd"/>
</dbReference>
<dbReference type="GO" id="GO:0070192">
    <property type="term" value="P:chromosome organization involved in meiotic cell cycle"/>
    <property type="evidence" value="ECO:0007669"/>
    <property type="project" value="TreeGrafter"/>
</dbReference>
<dbReference type="CDD" id="cd19513">
    <property type="entry name" value="Rad51"/>
    <property type="match status" value="1"/>
</dbReference>
<dbReference type="GO" id="GO:0007131">
    <property type="term" value="P:reciprocal meiotic recombination"/>
    <property type="evidence" value="ECO:0007669"/>
    <property type="project" value="TreeGrafter"/>
</dbReference>
<evidence type="ECO:0000259" key="9">
    <source>
        <dbReference type="PROSITE" id="PS50162"/>
    </source>
</evidence>
<dbReference type="InterPro" id="IPR013632">
    <property type="entry name" value="Rad51_C"/>
</dbReference>
<evidence type="ECO:0000256" key="6">
    <source>
        <dbReference type="RuleBase" id="RU003422"/>
    </source>
</evidence>
<reference evidence="11" key="1">
    <citation type="submission" date="2014-09" db="EMBL/GenBank/DDBJ databases">
        <title>Draft genome sequence of an oleaginous Mucoromycotina fungus Mucor ambiguus NBRC6742.</title>
        <authorList>
            <person name="Takeda I."/>
            <person name="Yamane N."/>
            <person name="Morita T."/>
            <person name="Tamano K."/>
            <person name="Machida M."/>
            <person name="Baker S."/>
            <person name="Koike H."/>
        </authorList>
    </citation>
    <scope>NUCLEOTIDE SEQUENCE</scope>
    <source>
        <strain evidence="11">NBRC 6742</strain>
    </source>
</reference>
<evidence type="ECO:0000259" key="10">
    <source>
        <dbReference type="PROSITE" id="PS50163"/>
    </source>
</evidence>
<dbReference type="Proteomes" id="UP000053815">
    <property type="component" value="Unassembled WGS sequence"/>
</dbReference>
<dbReference type="GO" id="GO:0003697">
    <property type="term" value="F:single-stranded DNA binding"/>
    <property type="evidence" value="ECO:0007669"/>
    <property type="project" value="InterPro"/>
</dbReference>
<feature type="domain" description="RecA family profile 1" evidence="9">
    <location>
        <begin position="139"/>
        <end position="310"/>
    </location>
</feature>
<dbReference type="Gene3D" id="3.40.50.300">
    <property type="entry name" value="P-loop containing nucleotide triphosphate hydrolases"/>
    <property type="match status" value="1"/>
</dbReference>
<dbReference type="GO" id="GO:0140664">
    <property type="term" value="F:ATP-dependent DNA damage sensor activity"/>
    <property type="evidence" value="ECO:0007669"/>
    <property type="project" value="InterPro"/>
</dbReference>
<dbReference type="FunFam" id="1.10.150.20:FF:000126">
    <property type="entry name" value="DNA repair protein RAD51 homolog"/>
    <property type="match status" value="1"/>
</dbReference>
<dbReference type="GO" id="GO:0000730">
    <property type="term" value="P:DNA recombinase assembly"/>
    <property type="evidence" value="ECO:0007669"/>
    <property type="project" value="TreeGrafter"/>
</dbReference>
<dbReference type="InterPro" id="IPR027417">
    <property type="entry name" value="P-loop_NTPase"/>
</dbReference>
<evidence type="ECO:0000256" key="2">
    <source>
        <dbReference type="ARBA" id="ARBA00007095"/>
    </source>
</evidence>
<dbReference type="NCBIfam" id="NF003301">
    <property type="entry name" value="PRK04301.1"/>
    <property type="match status" value="1"/>
</dbReference>
<dbReference type="GO" id="GO:0042148">
    <property type="term" value="P:DNA strand invasion"/>
    <property type="evidence" value="ECO:0007669"/>
    <property type="project" value="TreeGrafter"/>
</dbReference>
<keyword evidence="12" id="KW-1185">Reference proteome</keyword>
<dbReference type="InterPro" id="IPR011941">
    <property type="entry name" value="DNA_recomb/repair_Rad51"/>
</dbReference>
<dbReference type="STRING" id="91626.A0A0C9MNY8"/>
<dbReference type="InterPro" id="IPR016467">
    <property type="entry name" value="DNA_recomb/repair_RecA-like"/>
</dbReference>
<keyword evidence="3 6" id="KW-0547">Nucleotide-binding</keyword>
<keyword evidence="7" id="KW-0234">DNA repair</keyword>
<evidence type="ECO:0000256" key="3">
    <source>
        <dbReference type="ARBA" id="ARBA00022741"/>
    </source>
</evidence>
<comment type="subcellular location">
    <subcellularLocation>
        <location evidence="1 7">Nucleus</location>
    </subcellularLocation>
</comment>
<dbReference type="InterPro" id="IPR020587">
    <property type="entry name" value="RecA_monomer-monomer_interface"/>
</dbReference>
<evidence type="ECO:0000256" key="5">
    <source>
        <dbReference type="ARBA" id="ARBA00023242"/>
    </source>
</evidence>
<evidence type="ECO:0000256" key="7">
    <source>
        <dbReference type="RuleBase" id="RU364139"/>
    </source>
</evidence>
<dbReference type="EMBL" id="DF836368">
    <property type="protein sequence ID" value="GAN04987.1"/>
    <property type="molecule type" value="Genomic_DNA"/>
</dbReference>
<dbReference type="SUPFAM" id="SSF47794">
    <property type="entry name" value="Rad51 N-terminal domain-like"/>
    <property type="match status" value="1"/>
</dbReference>
<keyword evidence="7" id="KW-0227">DNA damage</keyword>
<dbReference type="GO" id="GO:0000150">
    <property type="term" value="F:DNA strand exchange activity"/>
    <property type="evidence" value="ECO:0007669"/>
    <property type="project" value="InterPro"/>
</dbReference>
<dbReference type="SMART" id="SM00382">
    <property type="entry name" value="AAA"/>
    <property type="match status" value="1"/>
</dbReference>
<dbReference type="GO" id="GO:0003690">
    <property type="term" value="F:double-stranded DNA binding"/>
    <property type="evidence" value="ECO:0007669"/>
    <property type="project" value="InterPro"/>
</dbReference>
<organism evidence="11">
    <name type="scientific">Mucor ambiguus</name>
    <dbReference type="NCBI Taxonomy" id="91626"/>
    <lineage>
        <taxon>Eukaryota</taxon>
        <taxon>Fungi</taxon>
        <taxon>Fungi incertae sedis</taxon>
        <taxon>Mucoromycota</taxon>
        <taxon>Mucoromycotina</taxon>
        <taxon>Mucoromycetes</taxon>
        <taxon>Mucorales</taxon>
        <taxon>Mucorineae</taxon>
        <taxon>Mucoraceae</taxon>
        <taxon>Mucor</taxon>
    </lineage>
</organism>
<dbReference type="OrthoDB" id="10251254at2759"/>
<proteinExistence type="inferred from homology"/>
<dbReference type="Pfam" id="PF08423">
    <property type="entry name" value="Rad51"/>
    <property type="match status" value="1"/>
</dbReference>
<dbReference type="PROSITE" id="PS50162">
    <property type="entry name" value="RECA_2"/>
    <property type="match status" value="1"/>
</dbReference>
<gene>
    <name evidence="11" type="ORF">MAM1_0079d04455</name>
</gene>
<dbReference type="GO" id="GO:0006312">
    <property type="term" value="P:mitotic recombination"/>
    <property type="evidence" value="ECO:0007669"/>
    <property type="project" value="TreeGrafter"/>
</dbReference>
<feature type="region of interest" description="Disordered" evidence="8">
    <location>
        <begin position="1"/>
        <end position="60"/>
    </location>
</feature>
<dbReference type="NCBIfam" id="TIGR02239">
    <property type="entry name" value="recomb_RAD51"/>
    <property type="match status" value="1"/>
</dbReference>
<evidence type="ECO:0000256" key="4">
    <source>
        <dbReference type="ARBA" id="ARBA00022840"/>
    </source>
</evidence>
<comment type="function">
    <text evidence="7">Required both for recombination and for the repair of DNA damage caused by X-rays.</text>
</comment>
<protein>
    <recommendedName>
        <fullName evidence="7">DNA repair protein RAD51 homolog</fullName>
    </recommendedName>
</protein>
<keyword evidence="5 7" id="KW-0539">Nucleus</keyword>
<dbReference type="InterPro" id="IPR003593">
    <property type="entry name" value="AAA+_ATPase"/>
</dbReference>
<evidence type="ECO:0000313" key="11">
    <source>
        <dbReference type="EMBL" id="GAN04987.1"/>
    </source>
</evidence>
<feature type="compositionally biased region" description="Polar residues" evidence="8">
    <location>
        <begin position="1"/>
        <end position="19"/>
    </location>
</feature>
<dbReference type="GO" id="GO:0000794">
    <property type="term" value="C:condensed nuclear chromosome"/>
    <property type="evidence" value="ECO:0007669"/>
    <property type="project" value="TreeGrafter"/>
</dbReference>
<dbReference type="GO" id="GO:0005524">
    <property type="term" value="F:ATP binding"/>
    <property type="evidence" value="ECO:0007669"/>
    <property type="project" value="UniProtKB-KW"/>
</dbReference>
<comment type="similarity">
    <text evidence="2 7">Belongs to the RecA family. RAD51 subfamily.</text>
</comment>
<dbReference type="InterPro" id="IPR010995">
    <property type="entry name" value="DNA_repair_Rad51/TF_NusA_a-hlx"/>
</dbReference>
<accession>A0A0C9MNY8</accession>
<dbReference type="GO" id="GO:1990426">
    <property type="term" value="P:mitotic recombination-dependent replication fork processing"/>
    <property type="evidence" value="ECO:0007669"/>
    <property type="project" value="InterPro"/>
</dbReference>
<keyword evidence="7" id="KW-0233">DNA recombination</keyword>
<dbReference type="AlphaFoldDB" id="A0A0C9MNY8"/>
<dbReference type="Gene3D" id="1.10.150.20">
    <property type="entry name" value="5' to 3' exonuclease, C-terminal subdomain"/>
    <property type="match status" value="1"/>
</dbReference>
<keyword evidence="4 6" id="KW-0067">ATP-binding</keyword>
<sequence>MTHTRNSKQSSPEQLVQSDTSEHDAFFEDDDEEQQKQQPKQKKKDQRHEQQVEDEEDEEGCSAVLVSTLKNHNIQETDIKKLQSAGFYTVDAIAYSPKKALLAIKGLSEAKVEKIMKEVNGIINIGFTTALDVQQRRNELIYITTGSRDLDTLLGGGIETGSITELFGEFRCGKTQLCHTLAVSCQLSMEQGGGEGKCLYIDTEGTFRSNRILSIAARFGLDAETCLDNIAYARAYNTDHQTSLLVQAAAMMSETRFALLIVDSIISLYRTDYLGRGELSARQMHLARFLRSLQRLADEFGVAVVVTNQMLSNVDGSASMFTSDAKKPTGGNIMAHSCCTRLQFKKGRGENRICKVYDSPSLPESECTFAIAEEGIRDANDD</sequence>
<dbReference type="PROSITE" id="PS50163">
    <property type="entry name" value="RECA_3"/>
    <property type="match status" value="1"/>
</dbReference>
<dbReference type="PANTHER" id="PTHR22942:SF39">
    <property type="entry name" value="DNA REPAIR PROTEIN RAD51 HOMOLOG 1"/>
    <property type="match status" value="1"/>
</dbReference>
<dbReference type="SUPFAM" id="SSF52540">
    <property type="entry name" value="P-loop containing nucleoside triphosphate hydrolases"/>
    <property type="match status" value="1"/>
</dbReference>
<evidence type="ECO:0000313" key="12">
    <source>
        <dbReference type="Proteomes" id="UP000053815"/>
    </source>
</evidence>
<dbReference type="FunFam" id="3.40.50.300:FF:000092">
    <property type="entry name" value="DNA repair protein Rad51 homolog"/>
    <property type="match status" value="1"/>
</dbReference>
<feature type="domain" description="RecA family profile 2" evidence="10">
    <location>
        <begin position="318"/>
        <end position="381"/>
    </location>
</feature>
<dbReference type="PIRSF" id="PIRSF005856">
    <property type="entry name" value="Rad51"/>
    <property type="match status" value="1"/>
</dbReference>
<name>A0A0C9MNY8_9FUNG</name>
<evidence type="ECO:0000256" key="1">
    <source>
        <dbReference type="ARBA" id="ARBA00004123"/>
    </source>
</evidence>